<dbReference type="EMBL" id="LECT01000016">
    <property type="protein sequence ID" value="KLU06055.1"/>
    <property type="molecule type" value="Genomic_DNA"/>
</dbReference>
<dbReference type="AlphaFoldDB" id="A0A0J1BHN8"/>
<sequence length="105" mass="11818">MKWQYEQDGGKRIGPYLFCNLVRIEQGKALHFVPQKNTASLNEDTAIPATGGRMKVWIQAVGDNGESPIVIMEINYRGGWASTKEEWGEILTISEPKPCQQLPKQ</sequence>
<dbReference type="Proteomes" id="UP000036367">
    <property type="component" value="Unassembled WGS sequence"/>
</dbReference>
<keyword evidence="2" id="KW-1185">Reference proteome</keyword>
<dbReference type="PATRIC" id="fig|595434.4.peg.1827"/>
<proteinExistence type="predicted"/>
<accession>A0A0J1BHN8</accession>
<reference evidence="1" key="1">
    <citation type="submission" date="2015-05" db="EMBL/GenBank/DDBJ databases">
        <title>Permanent draft genome of Rhodopirellula islandicus K833.</title>
        <authorList>
            <person name="Kizina J."/>
            <person name="Richter M."/>
            <person name="Glockner F.O."/>
            <person name="Harder J."/>
        </authorList>
    </citation>
    <scope>NUCLEOTIDE SEQUENCE [LARGE SCALE GENOMIC DNA]</scope>
    <source>
        <strain evidence="1">K833</strain>
    </source>
</reference>
<comment type="caution">
    <text evidence="1">The sequence shown here is derived from an EMBL/GenBank/DDBJ whole genome shotgun (WGS) entry which is preliminary data.</text>
</comment>
<evidence type="ECO:0000313" key="1">
    <source>
        <dbReference type="EMBL" id="KLU06055.1"/>
    </source>
</evidence>
<evidence type="ECO:0000313" key="2">
    <source>
        <dbReference type="Proteomes" id="UP000036367"/>
    </source>
</evidence>
<name>A0A0J1BHN8_RHOIS</name>
<gene>
    <name evidence="1" type="ORF">RISK_001906</name>
</gene>
<protein>
    <submittedName>
        <fullName evidence="1">Uncharacterized protein</fullName>
    </submittedName>
</protein>
<organism evidence="1 2">
    <name type="scientific">Rhodopirellula islandica</name>
    <dbReference type="NCBI Taxonomy" id="595434"/>
    <lineage>
        <taxon>Bacteria</taxon>
        <taxon>Pseudomonadati</taxon>
        <taxon>Planctomycetota</taxon>
        <taxon>Planctomycetia</taxon>
        <taxon>Pirellulales</taxon>
        <taxon>Pirellulaceae</taxon>
        <taxon>Rhodopirellula</taxon>
    </lineage>
</organism>